<feature type="transmembrane region" description="Helical" evidence="6">
    <location>
        <begin position="216"/>
        <end position="236"/>
    </location>
</feature>
<feature type="transmembrane region" description="Helical" evidence="6">
    <location>
        <begin position="137"/>
        <end position="159"/>
    </location>
</feature>
<reference evidence="8 9" key="1">
    <citation type="submission" date="2007-06" db="EMBL/GenBank/DDBJ databases">
        <title>The Genome Sequence of Coccidioides posadasii RMSCC_3488.</title>
        <authorList>
            <consortium name="Coccidioides Genome Resources Consortium"/>
            <consortium name="The Broad Institute Genome Sequencing Platform"/>
            <person name="Henn M.R."/>
            <person name="Sykes S."/>
            <person name="Young S."/>
            <person name="Jaffe D."/>
            <person name="Berlin A."/>
            <person name="Alvarez P."/>
            <person name="Butler J."/>
            <person name="Gnerre S."/>
            <person name="Grabherr M."/>
            <person name="Mauceli E."/>
            <person name="Brockman W."/>
            <person name="Kodira C."/>
            <person name="Alvarado L."/>
            <person name="Zeng Q."/>
            <person name="Crawford M."/>
            <person name="Antoine C."/>
            <person name="Devon K."/>
            <person name="Galgiani J."/>
            <person name="Orsborn K."/>
            <person name="Lewis M.L."/>
            <person name="Nusbaum C."/>
            <person name="Galagan J."/>
            <person name="Birren B."/>
        </authorList>
    </citation>
    <scope>NUCLEOTIDE SEQUENCE [LARGE SCALE GENOMIC DNA]</scope>
    <source>
        <strain evidence="8 9">RMSCC 3488</strain>
    </source>
</reference>
<feature type="domain" description="Rhodopsin" evidence="7">
    <location>
        <begin position="36"/>
        <end position="273"/>
    </location>
</feature>
<keyword evidence="2 6" id="KW-0812">Transmembrane</keyword>
<dbReference type="InterPro" id="IPR052337">
    <property type="entry name" value="SAT4-like"/>
</dbReference>
<comment type="subcellular location">
    <subcellularLocation>
        <location evidence="1">Membrane</location>
        <topology evidence="1">Multi-pass membrane protein</topology>
    </subcellularLocation>
</comment>
<evidence type="ECO:0000256" key="2">
    <source>
        <dbReference type="ARBA" id="ARBA00022692"/>
    </source>
</evidence>
<dbReference type="EMBL" id="DS268109">
    <property type="protein sequence ID" value="KMM63878.1"/>
    <property type="molecule type" value="Genomic_DNA"/>
</dbReference>
<name>A0A0J6F1B5_COCPO</name>
<evidence type="ECO:0000313" key="9">
    <source>
        <dbReference type="Proteomes" id="UP000054567"/>
    </source>
</evidence>
<evidence type="ECO:0000256" key="5">
    <source>
        <dbReference type="ARBA" id="ARBA00038359"/>
    </source>
</evidence>
<evidence type="ECO:0000259" key="7">
    <source>
        <dbReference type="Pfam" id="PF20684"/>
    </source>
</evidence>
<keyword evidence="3 6" id="KW-1133">Transmembrane helix</keyword>
<proteinExistence type="inferred from homology"/>
<feature type="transmembrane region" description="Helical" evidence="6">
    <location>
        <begin position="55"/>
        <end position="79"/>
    </location>
</feature>
<feature type="transmembrane region" description="Helical" evidence="6">
    <location>
        <begin position="20"/>
        <end position="43"/>
    </location>
</feature>
<evidence type="ECO:0000256" key="6">
    <source>
        <dbReference type="SAM" id="Phobius"/>
    </source>
</evidence>
<protein>
    <recommendedName>
        <fullName evidence="7">Rhodopsin domain-containing protein</fullName>
    </recommendedName>
</protein>
<accession>A0A0J6F1B5</accession>
<keyword evidence="4 6" id="KW-0472">Membrane</keyword>
<dbReference type="Pfam" id="PF20684">
    <property type="entry name" value="Fung_rhodopsin"/>
    <property type="match status" value="1"/>
</dbReference>
<feature type="transmembrane region" description="Helical" evidence="6">
    <location>
        <begin position="248"/>
        <end position="269"/>
    </location>
</feature>
<evidence type="ECO:0000256" key="3">
    <source>
        <dbReference type="ARBA" id="ARBA00022989"/>
    </source>
</evidence>
<dbReference type="GO" id="GO:0016020">
    <property type="term" value="C:membrane"/>
    <property type="evidence" value="ECO:0007669"/>
    <property type="project" value="UniProtKB-SubCell"/>
</dbReference>
<sequence>MAGEDKPVLGTSIPRETTLILVWVFFAICTMLLICRFAIRLWLHRQLFWDDIFAAIGYVLLLGHDVVATMVTPAIYMMIGTYTGGPKPPDFLDQVTYLVKLMFTANILFILCLYSVKASLLALLWRLVKNLTTFRRGWWAITVITAIGALATIILAPISCSDLRAFGCTSPKDIERDLITVRFTAASDILTDLLIMSLPVAFILTSYLPTPQKIGLIGLFALGFTVIAMSILRIVVNDNKSKHPPPAWLLFWSAMESTVAVMVSCFASFKSLFTLRKRPSAYLNDTSYLQSKSKSGRSEARNSIALRSRNRFERSPGATKADMNTVVISSEGEPNKWSDDGSREEILQRTEVEVRYESASIPGQSTVPVAPQP</sequence>
<dbReference type="PANTHER" id="PTHR33048:SF146">
    <property type="entry name" value="INTEGRAL MEMBRANE PROTEIN"/>
    <property type="match status" value="1"/>
</dbReference>
<organism evidence="8 9">
    <name type="scientific">Coccidioides posadasii RMSCC 3488</name>
    <dbReference type="NCBI Taxonomy" id="454284"/>
    <lineage>
        <taxon>Eukaryota</taxon>
        <taxon>Fungi</taxon>
        <taxon>Dikarya</taxon>
        <taxon>Ascomycota</taxon>
        <taxon>Pezizomycotina</taxon>
        <taxon>Eurotiomycetes</taxon>
        <taxon>Eurotiomycetidae</taxon>
        <taxon>Onygenales</taxon>
        <taxon>Onygenaceae</taxon>
        <taxon>Coccidioides</taxon>
    </lineage>
</organism>
<dbReference type="VEuPathDB" id="FungiDB:CPAG_00231"/>
<reference evidence="9" key="2">
    <citation type="journal article" date="2009" name="Genome Res.">
        <title>Comparative genomic analyses of the human fungal pathogens Coccidioides and their relatives.</title>
        <authorList>
            <person name="Sharpton T.J."/>
            <person name="Stajich J.E."/>
            <person name="Rounsley S.D."/>
            <person name="Gardner M.J."/>
            <person name="Wortman J.R."/>
            <person name="Jordar V.S."/>
            <person name="Maiti R."/>
            <person name="Kodira C.D."/>
            <person name="Neafsey D.E."/>
            <person name="Zeng Q."/>
            <person name="Hung C.-Y."/>
            <person name="McMahan C."/>
            <person name="Muszewska A."/>
            <person name="Grynberg M."/>
            <person name="Mandel M.A."/>
            <person name="Kellner E.M."/>
            <person name="Barker B.M."/>
            <person name="Galgiani J.N."/>
            <person name="Orbach M.J."/>
            <person name="Kirkland T.N."/>
            <person name="Cole G.T."/>
            <person name="Henn M.R."/>
            <person name="Birren B.W."/>
            <person name="Taylor J.W."/>
        </authorList>
    </citation>
    <scope>NUCLEOTIDE SEQUENCE [LARGE SCALE GENOMIC DNA]</scope>
    <source>
        <strain evidence="9">RMSCC 3488</strain>
    </source>
</reference>
<dbReference type="InterPro" id="IPR049326">
    <property type="entry name" value="Rhodopsin_dom_fungi"/>
</dbReference>
<feature type="transmembrane region" description="Helical" evidence="6">
    <location>
        <begin position="99"/>
        <end position="125"/>
    </location>
</feature>
<evidence type="ECO:0000313" key="8">
    <source>
        <dbReference type="EMBL" id="KMM63878.1"/>
    </source>
</evidence>
<gene>
    <name evidence="8" type="ORF">CPAG_00231</name>
</gene>
<reference evidence="9" key="3">
    <citation type="journal article" date="2010" name="Genome Res.">
        <title>Population genomic sequencing of Coccidioides fungi reveals recent hybridization and transposon control.</title>
        <authorList>
            <person name="Neafsey D.E."/>
            <person name="Barker B.M."/>
            <person name="Sharpton T.J."/>
            <person name="Stajich J.E."/>
            <person name="Park D.J."/>
            <person name="Whiston E."/>
            <person name="Hung C.-Y."/>
            <person name="McMahan C."/>
            <person name="White J."/>
            <person name="Sykes S."/>
            <person name="Heiman D."/>
            <person name="Young S."/>
            <person name="Zeng Q."/>
            <person name="Abouelleil A."/>
            <person name="Aftuck L."/>
            <person name="Bessette D."/>
            <person name="Brown A."/>
            <person name="FitzGerald M."/>
            <person name="Lui A."/>
            <person name="Macdonald J.P."/>
            <person name="Priest M."/>
            <person name="Orbach M.J."/>
            <person name="Galgiani J.N."/>
            <person name="Kirkland T.N."/>
            <person name="Cole G.T."/>
            <person name="Birren B.W."/>
            <person name="Henn M.R."/>
            <person name="Taylor J.W."/>
            <person name="Rounsley S.D."/>
        </authorList>
    </citation>
    <scope>NUCLEOTIDE SEQUENCE [LARGE SCALE GENOMIC DNA]</scope>
    <source>
        <strain evidence="9">RMSCC 3488</strain>
    </source>
</reference>
<evidence type="ECO:0000256" key="4">
    <source>
        <dbReference type="ARBA" id="ARBA00023136"/>
    </source>
</evidence>
<feature type="transmembrane region" description="Helical" evidence="6">
    <location>
        <begin position="179"/>
        <end position="204"/>
    </location>
</feature>
<dbReference type="PANTHER" id="PTHR33048">
    <property type="entry name" value="PTH11-LIKE INTEGRAL MEMBRANE PROTEIN (AFU_ORTHOLOGUE AFUA_5G11245)"/>
    <property type="match status" value="1"/>
</dbReference>
<dbReference type="Proteomes" id="UP000054567">
    <property type="component" value="Unassembled WGS sequence"/>
</dbReference>
<dbReference type="OrthoDB" id="444631at2759"/>
<dbReference type="AlphaFoldDB" id="A0A0J6F1B5"/>
<evidence type="ECO:0000256" key="1">
    <source>
        <dbReference type="ARBA" id="ARBA00004141"/>
    </source>
</evidence>
<comment type="similarity">
    <text evidence="5">Belongs to the SAT4 family.</text>
</comment>